<evidence type="ECO:0000256" key="5">
    <source>
        <dbReference type="ARBA" id="ARBA00022692"/>
    </source>
</evidence>
<evidence type="ECO:0000259" key="15">
    <source>
        <dbReference type="Pfam" id="PF07715"/>
    </source>
</evidence>
<keyword evidence="3 11" id="KW-1134">Transmembrane beta strand</keyword>
<keyword evidence="2 11" id="KW-0813">Transport</keyword>
<reference evidence="16 17" key="1">
    <citation type="submission" date="2023-03" db="EMBL/GenBank/DDBJ databases">
        <title>NovoSphingobium album sp. nov. isolated from polycyclic aromatic hydrocarbons- and heavy-metal polluted soil.</title>
        <authorList>
            <person name="Liu Z."/>
            <person name="Wang K."/>
        </authorList>
    </citation>
    <scope>NUCLEOTIDE SEQUENCE [LARGE SCALE GENOMIC DNA]</scope>
    <source>
        <strain evidence="16 17">H3SJ31-1</strain>
    </source>
</reference>
<dbReference type="InterPro" id="IPR012910">
    <property type="entry name" value="Plug_dom"/>
</dbReference>
<evidence type="ECO:0000256" key="3">
    <source>
        <dbReference type="ARBA" id="ARBA00022452"/>
    </source>
</evidence>
<dbReference type="Pfam" id="PF00593">
    <property type="entry name" value="TonB_dep_Rec_b-barrel"/>
    <property type="match status" value="1"/>
</dbReference>
<comment type="caution">
    <text evidence="16">The sequence shown here is derived from an EMBL/GenBank/DDBJ whole genome shotgun (WGS) entry which is preliminary data.</text>
</comment>
<name>A0ABT5WXC4_9SPHN</name>
<dbReference type="SUPFAM" id="SSF56935">
    <property type="entry name" value="Porins"/>
    <property type="match status" value="1"/>
</dbReference>
<gene>
    <name evidence="16" type="ORF">PYV00_22645</name>
</gene>
<dbReference type="Pfam" id="PF07715">
    <property type="entry name" value="Plug"/>
    <property type="match status" value="1"/>
</dbReference>
<feature type="domain" description="TonB-dependent receptor-like beta-barrel" evidence="14">
    <location>
        <begin position="302"/>
        <end position="697"/>
    </location>
</feature>
<sequence>MKMRTGLASMMAIAVATLAAQARAETNDAAADQPAAAPQAVSADAPAAGGGGDIVVTAQRRSEQLGDVPATINVTSADSLASANITNSLEFGQLVPAVQVVSLGSYSQPAIRGVTTQVVGVGNPANVALYIDGIYITAQDAYNFDFLGIERIETLKGPQGTLYGRNATGGAILVTTKKPSFDWGGNATVSYGNLDTRLAKGYLTGPITDDIAFNVSAMYKADDGYYTNITTGNDKAGKNRTFAVRGKVLIKPGDNAEIQIGADYSYFNNPIGWLPQPYKGNSVAVGVPGYTIATKPYETSLTFDPTYHNKQGGAFIRGDFDLGGVDLVSLSSYRKITSVADSDTDYSPLPTNRNIRYASEESMSQEFNLSSQSDGPLSWIVGAMAASEDSRNNPVIANGSVNVRNKVKSTAYSAFGELTYAITPQLEGVVGARYSYERKQLRGTFGAPNKAPVAGRKKWQALTPRIALRYSPNPDVNIYASYNKGFKSGGYNTNNSNSTNSLGEVVPFDQEKIDSYEVGTKLRLSSFASLDLSAYYSNYKDSQVAASITTAGISATQVLNAASARIYGVEGELRLRPAPGLTAQIGMAYTHDRYTDFPNALITAPKPAGNGNTQAPGDASGNRLIRIPDFTASIAAQYERDIGPGKIYLSGNAFFSSGFYGDFGNRLKQPSYQVFNAQIGFGPSSESFKISAFAKNIGDQKYALVLRDAGLSGDVTLLAPPRTYGVIVDVNF</sequence>
<dbReference type="InterPro" id="IPR000531">
    <property type="entry name" value="Beta-barrel_TonB"/>
</dbReference>
<keyword evidence="9 11" id="KW-0472">Membrane</keyword>
<dbReference type="Gene3D" id="2.40.170.20">
    <property type="entry name" value="TonB-dependent receptor, beta-barrel domain"/>
    <property type="match status" value="1"/>
</dbReference>
<keyword evidence="17" id="KW-1185">Reference proteome</keyword>
<evidence type="ECO:0000256" key="2">
    <source>
        <dbReference type="ARBA" id="ARBA00022448"/>
    </source>
</evidence>
<keyword evidence="5 11" id="KW-0812">Transmembrane</keyword>
<evidence type="ECO:0000259" key="14">
    <source>
        <dbReference type="Pfam" id="PF00593"/>
    </source>
</evidence>
<feature type="signal peptide" evidence="13">
    <location>
        <begin position="1"/>
        <end position="24"/>
    </location>
</feature>
<feature type="domain" description="TonB-dependent receptor plug" evidence="15">
    <location>
        <begin position="67"/>
        <end position="171"/>
    </location>
</feature>
<keyword evidence="16" id="KW-0675">Receptor</keyword>
<organism evidence="16 17">
    <name type="scientific">Novosphingobium album</name>
    <name type="common">ex Liu et al. 2023</name>
    <dbReference type="NCBI Taxonomy" id="3031130"/>
    <lineage>
        <taxon>Bacteria</taxon>
        <taxon>Pseudomonadati</taxon>
        <taxon>Pseudomonadota</taxon>
        <taxon>Alphaproteobacteria</taxon>
        <taxon>Sphingomonadales</taxon>
        <taxon>Sphingomonadaceae</taxon>
        <taxon>Novosphingobium</taxon>
    </lineage>
</organism>
<dbReference type="RefSeq" id="WP_275230615.1">
    <property type="nucleotide sequence ID" value="NZ_JARESE010000085.1"/>
</dbReference>
<dbReference type="Proteomes" id="UP001216253">
    <property type="component" value="Unassembled WGS sequence"/>
</dbReference>
<dbReference type="PANTHER" id="PTHR32552:SF81">
    <property type="entry name" value="TONB-DEPENDENT OUTER MEMBRANE RECEPTOR"/>
    <property type="match status" value="1"/>
</dbReference>
<keyword evidence="10 11" id="KW-0998">Cell outer membrane</keyword>
<keyword evidence="7" id="KW-0406">Ion transport</keyword>
<evidence type="ECO:0000256" key="10">
    <source>
        <dbReference type="ARBA" id="ARBA00023237"/>
    </source>
</evidence>
<dbReference type="PROSITE" id="PS52016">
    <property type="entry name" value="TONB_DEPENDENT_REC_3"/>
    <property type="match status" value="1"/>
</dbReference>
<evidence type="ECO:0000256" key="9">
    <source>
        <dbReference type="ARBA" id="ARBA00023136"/>
    </source>
</evidence>
<evidence type="ECO:0000256" key="6">
    <source>
        <dbReference type="ARBA" id="ARBA00023004"/>
    </source>
</evidence>
<accession>A0ABT5WXC4</accession>
<evidence type="ECO:0000256" key="11">
    <source>
        <dbReference type="PROSITE-ProRule" id="PRU01360"/>
    </source>
</evidence>
<keyword evidence="8 12" id="KW-0798">TonB box</keyword>
<evidence type="ECO:0000256" key="8">
    <source>
        <dbReference type="ARBA" id="ARBA00023077"/>
    </source>
</evidence>
<proteinExistence type="inferred from homology"/>
<evidence type="ECO:0000256" key="12">
    <source>
        <dbReference type="RuleBase" id="RU003357"/>
    </source>
</evidence>
<dbReference type="InterPro" id="IPR039426">
    <property type="entry name" value="TonB-dep_rcpt-like"/>
</dbReference>
<dbReference type="PANTHER" id="PTHR32552">
    <property type="entry name" value="FERRICHROME IRON RECEPTOR-RELATED"/>
    <property type="match status" value="1"/>
</dbReference>
<evidence type="ECO:0000313" key="17">
    <source>
        <dbReference type="Proteomes" id="UP001216253"/>
    </source>
</evidence>
<keyword evidence="6" id="KW-0408">Iron</keyword>
<keyword evidence="13" id="KW-0732">Signal</keyword>
<comment type="similarity">
    <text evidence="11 12">Belongs to the TonB-dependent receptor family.</text>
</comment>
<dbReference type="EMBL" id="JARESE010000085">
    <property type="protein sequence ID" value="MDE8654501.1"/>
    <property type="molecule type" value="Genomic_DNA"/>
</dbReference>
<evidence type="ECO:0000313" key="16">
    <source>
        <dbReference type="EMBL" id="MDE8654501.1"/>
    </source>
</evidence>
<evidence type="ECO:0000256" key="13">
    <source>
        <dbReference type="SAM" id="SignalP"/>
    </source>
</evidence>
<evidence type="ECO:0000256" key="4">
    <source>
        <dbReference type="ARBA" id="ARBA00022496"/>
    </source>
</evidence>
<dbReference type="CDD" id="cd01347">
    <property type="entry name" value="ligand_gated_channel"/>
    <property type="match status" value="1"/>
</dbReference>
<dbReference type="InterPro" id="IPR036942">
    <property type="entry name" value="Beta-barrel_TonB_sf"/>
</dbReference>
<evidence type="ECO:0000256" key="1">
    <source>
        <dbReference type="ARBA" id="ARBA00004571"/>
    </source>
</evidence>
<evidence type="ECO:0000256" key="7">
    <source>
        <dbReference type="ARBA" id="ARBA00023065"/>
    </source>
</evidence>
<keyword evidence="4" id="KW-0410">Iron transport</keyword>
<feature type="chain" id="PRO_5046272023" evidence="13">
    <location>
        <begin position="25"/>
        <end position="732"/>
    </location>
</feature>
<comment type="subcellular location">
    <subcellularLocation>
        <location evidence="1 11">Cell outer membrane</location>
        <topology evidence="1 11">Multi-pass membrane protein</topology>
    </subcellularLocation>
</comment>
<protein>
    <submittedName>
        <fullName evidence="16">TonB-dependent receptor</fullName>
    </submittedName>
</protein>